<dbReference type="GO" id="GO:0016787">
    <property type="term" value="F:hydrolase activity"/>
    <property type="evidence" value="ECO:0007669"/>
    <property type="project" value="UniProtKB-KW"/>
</dbReference>
<accession>A0A494Y8D4</accession>
<reference evidence="1 2" key="1">
    <citation type="submission" date="2018-10" db="EMBL/GenBank/DDBJ databases">
        <title>Cohnella sp. M2MS4P-1, whole genome shotgun sequence.</title>
        <authorList>
            <person name="Tuo L."/>
        </authorList>
    </citation>
    <scope>NUCLEOTIDE SEQUENCE [LARGE SCALE GENOMIC DNA]</scope>
    <source>
        <strain evidence="1 2">M2MS4P-1</strain>
    </source>
</reference>
<dbReference type="InterPro" id="IPR036412">
    <property type="entry name" value="HAD-like_sf"/>
</dbReference>
<dbReference type="SUPFAM" id="SSF56784">
    <property type="entry name" value="HAD-like"/>
    <property type="match status" value="1"/>
</dbReference>
<dbReference type="Pfam" id="PF00702">
    <property type="entry name" value="Hydrolase"/>
    <property type="match status" value="1"/>
</dbReference>
<dbReference type="EMBL" id="RBZM01000002">
    <property type="protein sequence ID" value="RKP56893.1"/>
    <property type="molecule type" value="Genomic_DNA"/>
</dbReference>
<comment type="caution">
    <text evidence="1">The sequence shown here is derived from an EMBL/GenBank/DDBJ whole genome shotgun (WGS) entry which is preliminary data.</text>
</comment>
<dbReference type="OrthoDB" id="6101375at2"/>
<organism evidence="1 2">
    <name type="scientific">Cohnella endophytica</name>
    <dbReference type="NCBI Taxonomy" id="2419778"/>
    <lineage>
        <taxon>Bacteria</taxon>
        <taxon>Bacillati</taxon>
        <taxon>Bacillota</taxon>
        <taxon>Bacilli</taxon>
        <taxon>Bacillales</taxon>
        <taxon>Paenibacillaceae</taxon>
        <taxon>Cohnella</taxon>
    </lineage>
</organism>
<dbReference type="Proteomes" id="UP000282076">
    <property type="component" value="Unassembled WGS sequence"/>
</dbReference>
<protein>
    <submittedName>
        <fullName evidence="1">HAD family hydrolase</fullName>
    </submittedName>
</protein>
<proteinExistence type="predicted"/>
<dbReference type="InterPro" id="IPR023214">
    <property type="entry name" value="HAD_sf"/>
</dbReference>
<dbReference type="Gene3D" id="3.40.50.1000">
    <property type="entry name" value="HAD superfamily/HAD-like"/>
    <property type="match status" value="1"/>
</dbReference>
<sequence length="250" mass="28644">MNQKILFDLDDTLVYCNKYFNLTLDRFADELLTWFGAAGITREAIAAKQTEIDIAGVQIVGFKSEHFPQSFVDTYRYFRDLTGRAPSVLEEERLWKLGIGVYDMEVEPYPLMDETLDSLIRNGNELHLYTGGESLIQYRKIEHMKLERYFEDRIYVRQHKNTDALEDILSKGRFDRANTWMIGNSIRTDVVPALQCGLNAIHLKQEAEWIYNVIPIDATPSGAMLTLSALPQVPPAIHDYLNGISMKESG</sequence>
<dbReference type="RefSeq" id="WP_120974509.1">
    <property type="nucleotide sequence ID" value="NZ_RBZM01000002.1"/>
</dbReference>
<evidence type="ECO:0000313" key="1">
    <source>
        <dbReference type="EMBL" id="RKP56893.1"/>
    </source>
</evidence>
<gene>
    <name evidence="1" type="ORF">D7Z26_02575</name>
</gene>
<dbReference type="Gene3D" id="1.10.150.240">
    <property type="entry name" value="Putative phosphatase, domain 2"/>
    <property type="match status" value="1"/>
</dbReference>
<dbReference type="InterPro" id="IPR023198">
    <property type="entry name" value="PGP-like_dom2"/>
</dbReference>
<dbReference type="SFLD" id="SFLDG01129">
    <property type="entry name" value="C1.5:_HAD__Beta-PGM__Phosphata"/>
    <property type="match status" value="1"/>
</dbReference>
<evidence type="ECO:0000313" key="2">
    <source>
        <dbReference type="Proteomes" id="UP000282076"/>
    </source>
</evidence>
<dbReference type="AlphaFoldDB" id="A0A494Y8D4"/>
<keyword evidence="2" id="KW-1185">Reference proteome</keyword>
<keyword evidence="1" id="KW-0378">Hydrolase</keyword>
<name>A0A494Y8D4_9BACL</name>
<dbReference type="SFLD" id="SFLDS00003">
    <property type="entry name" value="Haloacid_Dehalogenase"/>
    <property type="match status" value="1"/>
</dbReference>